<dbReference type="InterPro" id="IPR050534">
    <property type="entry name" value="Coronavir_polyprotein_1ab"/>
</dbReference>
<keyword evidence="9" id="KW-1185">Reference proteome</keyword>
<evidence type="ECO:0000256" key="3">
    <source>
        <dbReference type="ARBA" id="ARBA00022801"/>
    </source>
</evidence>
<dbReference type="InterPro" id="IPR041679">
    <property type="entry name" value="DNA2/NAM7-like_C"/>
</dbReference>
<evidence type="ECO:0000259" key="6">
    <source>
        <dbReference type="Pfam" id="PF13086"/>
    </source>
</evidence>
<proteinExistence type="inferred from homology"/>
<dbReference type="Pfam" id="PF13087">
    <property type="entry name" value="AAA_12"/>
    <property type="match status" value="1"/>
</dbReference>
<dbReference type="Gene3D" id="3.40.50.300">
    <property type="entry name" value="P-loop containing nucleotide triphosphate hydrolases"/>
    <property type="match status" value="2"/>
</dbReference>
<dbReference type="EMBL" id="JAUDDW010000019">
    <property type="protein sequence ID" value="MDM8266687.1"/>
    <property type="molecule type" value="Genomic_DNA"/>
</dbReference>
<keyword evidence="2" id="KW-0547">Nucleotide-binding</keyword>
<keyword evidence="4" id="KW-0347">Helicase</keyword>
<dbReference type="GO" id="GO:0005524">
    <property type="term" value="F:ATP binding"/>
    <property type="evidence" value="ECO:0007669"/>
    <property type="project" value="UniProtKB-KW"/>
</dbReference>
<dbReference type="InterPro" id="IPR027417">
    <property type="entry name" value="P-loop_NTPase"/>
</dbReference>
<comment type="caution">
    <text evidence="8">The sequence shown here is derived from an EMBL/GenBank/DDBJ whole genome shotgun (WGS) entry which is preliminary data.</text>
</comment>
<evidence type="ECO:0000256" key="4">
    <source>
        <dbReference type="ARBA" id="ARBA00022806"/>
    </source>
</evidence>
<dbReference type="Pfam" id="PF13086">
    <property type="entry name" value="AAA_11"/>
    <property type="match status" value="1"/>
</dbReference>
<keyword evidence="3" id="KW-0378">Hydrolase</keyword>
<feature type="domain" description="DNA2/NAM7 helicase-like C-terminal" evidence="7">
    <location>
        <begin position="733"/>
        <end position="845"/>
    </location>
</feature>
<sequence>MRDKQLNDIINAWWWAERFESGNLPSLGRYPWRSPENPPKPGGKGSVVFIGVYNKTKLQQTIGTERFHHEQEYRDSNQLGYSVAVFLDHNLEYEDIDVPYATYLMYALRCGNLHILQDNRGFANFVSQMTQEVEQELQRVKGDAIIDHLMKLDERLSNKLGLSQEFEQRLGKIRGKWNFRFKPFLSASFFAEDLEKVAGAKNDDPLVAAYLRGSGHVEIDQDWESLIQAVSLHNLPMGKWPSPVEFGSSLMQQFAINTITGHLKLTDSQAYIRTVNGPPGTGKTTLLKDVFADMMVQQAKAMVALATPADGYAGQRALKVGNTYHNLYRLIPELTGYGIVVTSNNNSAVENISKDFPMIGEIQEHAKSGAEDDFQDRLNQVDFFGELAGKILSAKPDQVRDDVWGTFAVPMGSSAKISRALKYGRDLWSYLMHHSTSQHEWEKAVDEFNDQFNQVLQLKEEMADALDTNGSLERWMSLPNARKQLTVPYMVNPETDDGNELNQQLRQARARLFIAAMNVRKKFICYPVINRSGKKKFPVLEAYEIFDQRWRLTERKDVVDAFRLLQLLFPIVSSTLASFHSMFKDFDEDDLDYVFMDEAGQATPLSAVGALWRAKHFVALGDPAQIEPVVTTDASFLKFIGTELGVPFKDYLDPSLSVQRLADQANYFGHQDADQPWIGMPLWVHRRCLDPMFSISNRISYHGHMVMGLPASHQGWTSGWIDSRGPAKNKFVKDNADKLVAHIRQRLTAQPAIELDDIFVISPFSAVVQGIKKRLSREFGVERSWLNSHVGTVHTFQGKEAKVVYFVIGTDQGSDGAADWSCAQPNLINVAVTRAKKELYVIGDAERLKAKDNYREMYEILNANGRPAMTMRRPFGA</sequence>
<dbReference type="RefSeq" id="WP_289586224.1">
    <property type="nucleotide sequence ID" value="NZ_JAUDDW010000019.1"/>
</dbReference>
<name>A0ABT7V040_9LACO</name>
<dbReference type="InterPro" id="IPR041677">
    <property type="entry name" value="DNA2/NAM7_AAA_11"/>
</dbReference>
<comment type="similarity">
    <text evidence="1">Belongs to the DNA2/NAM7 helicase family.</text>
</comment>
<feature type="domain" description="DNA2/NAM7 helicase helicase" evidence="6">
    <location>
        <begin position="571"/>
        <end position="631"/>
    </location>
</feature>
<evidence type="ECO:0000256" key="5">
    <source>
        <dbReference type="ARBA" id="ARBA00022840"/>
    </source>
</evidence>
<evidence type="ECO:0000259" key="7">
    <source>
        <dbReference type="Pfam" id="PF13087"/>
    </source>
</evidence>
<dbReference type="PANTHER" id="PTHR43788">
    <property type="entry name" value="DNA2/NAM7 HELICASE FAMILY MEMBER"/>
    <property type="match status" value="1"/>
</dbReference>
<gene>
    <name evidence="8" type="ORF">QUW44_05875</name>
</gene>
<accession>A0ABT7V040</accession>
<evidence type="ECO:0000256" key="1">
    <source>
        <dbReference type="ARBA" id="ARBA00007913"/>
    </source>
</evidence>
<organism evidence="8 9">
    <name type="scientific">Limosilactobacillus pontis</name>
    <dbReference type="NCBI Taxonomy" id="35787"/>
    <lineage>
        <taxon>Bacteria</taxon>
        <taxon>Bacillati</taxon>
        <taxon>Bacillota</taxon>
        <taxon>Bacilli</taxon>
        <taxon>Lactobacillales</taxon>
        <taxon>Lactobacillaceae</taxon>
        <taxon>Limosilactobacillus</taxon>
    </lineage>
</organism>
<dbReference type="Proteomes" id="UP001529343">
    <property type="component" value="Unassembled WGS sequence"/>
</dbReference>
<dbReference type="PANTHER" id="PTHR43788:SF8">
    <property type="entry name" value="DNA-BINDING PROTEIN SMUBP-2"/>
    <property type="match status" value="1"/>
</dbReference>
<dbReference type="SUPFAM" id="SSF52540">
    <property type="entry name" value="P-loop containing nucleoside triphosphate hydrolases"/>
    <property type="match status" value="1"/>
</dbReference>
<evidence type="ECO:0000313" key="8">
    <source>
        <dbReference type="EMBL" id="MDM8266687.1"/>
    </source>
</evidence>
<keyword evidence="5 8" id="KW-0067">ATP-binding</keyword>
<evidence type="ECO:0000256" key="2">
    <source>
        <dbReference type="ARBA" id="ARBA00022741"/>
    </source>
</evidence>
<evidence type="ECO:0000313" key="9">
    <source>
        <dbReference type="Proteomes" id="UP001529343"/>
    </source>
</evidence>
<protein>
    <submittedName>
        <fullName evidence="8">ATP-binding protein</fullName>
    </submittedName>
</protein>
<reference evidence="9" key="1">
    <citation type="submission" date="2023-06" db="EMBL/GenBank/DDBJ databases">
        <title>Identification and characterization of horizontal gene transfer across gut microbiota members of farm animals based on homology search.</title>
        <authorList>
            <person name="Zeman M."/>
            <person name="Kubasova T."/>
            <person name="Jahodarova E."/>
            <person name="Nykrynova M."/>
            <person name="Rychlik I."/>
        </authorList>
    </citation>
    <scope>NUCLEOTIDE SEQUENCE [LARGE SCALE GENOMIC DNA]</scope>
    <source>
        <strain evidence="9">161_Gplus</strain>
    </source>
</reference>